<dbReference type="GO" id="GO:0005737">
    <property type="term" value="C:cytoplasm"/>
    <property type="evidence" value="ECO:0007669"/>
    <property type="project" value="TreeGrafter"/>
</dbReference>
<evidence type="ECO:0000256" key="6">
    <source>
        <dbReference type="ARBA" id="ARBA00022837"/>
    </source>
</evidence>
<dbReference type="EMBL" id="SIHI01000001">
    <property type="protein sequence ID" value="TWT58588.1"/>
    <property type="molecule type" value="Genomic_DNA"/>
</dbReference>
<evidence type="ECO:0000256" key="7">
    <source>
        <dbReference type="SAM" id="SignalP"/>
    </source>
</evidence>
<dbReference type="PANTHER" id="PTHR45953">
    <property type="entry name" value="IDURONATE 2-SULFATASE"/>
    <property type="match status" value="1"/>
</dbReference>
<evidence type="ECO:0000256" key="5">
    <source>
        <dbReference type="ARBA" id="ARBA00022801"/>
    </source>
</evidence>
<protein>
    <submittedName>
        <fullName evidence="9">Choline-sulfatase</fullName>
        <ecNumber evidence="9">3.1.6.6</ecNumber>
    </submittedName>
</protein>
<proteinExistence type="inferred from homology"/>
<comment type="similarity">
    <text evidence="2">Belongs to the sulfatase family.</text>
</comment>
<dbReference type="AlphaFoldDB" id="A0A5C5X747"/>
<dbReference type="InterPro" id="IPR017850">
    <property type="entry name" value="Alkaline_phosphatase_core_sf"/>
</dbReference>
<evidence type="ECO:0000256" key="2">
    <source>
        <dbReference type="ARBA" id="ARBA00008779"/>
    </source>
</evidence>
<dbReference type="InterPro" id="IPR035874">
    <property type="entry name" value="IDS"/>
</dbReference>
<comment type="cofactor">
    <cofactor evidence="1">
        <name>Ca(2+)</name>
        <dbReference type="ChEBI" id="CHEBI:29108"/>
    </cofactor>
</comment>
<keyword evidence="5 9" id="KW-0378">Hydrolase</keyword>
<evidence type="ECO:0000313" key="9">
    <source>
        <dbReference type="EMBL" id="TWT58588.1"/>
    </source>
</evidence>
<keyword evidence="3" id="KW-0479">Metal-binding</keyword>
<evidence type="ECO:0000256" key="3">
    <source>
        <dbReference type="ARBA" id="ARBA00022723"/>
    </source>
</evidence>
<evidence type="ECO:0000259" key="8">
    <source>
        <dbReference type="Pfam" id="PF00884"/>
    </source>
</evidence>
<dbReference type="CDD" id="cd16030">
    <property type="entry name" value="iduronate-2-sulfatase"/>
    <property type="match status" value="1"/>
</dbReference>
<dbReference type="PANTHER" id="PTHR45953:SF1">
    <property type="entry name" value="IDURONATE 2-SULFATASE"/>
    <property type="match status" value="1"/>
</dbReference>
<dbReference type="Gene3D" id="3.40.720.10">
    <property type="entry name" value="Alkaline Phosphatase, subunit A"/>
    <property type="match status" value="1"/>
</dbReference>
<dbReference type="EC" id="3.1.6.6" evidence="9"/>
<accession>A0A5C5X747</accession>
<dbReference type="SUPFAM" id="SSF53649">
    <property type="entry name" value="Alkaline phosphatase-like"/>
    <property type="match status" value="1"/>
</dbReference>
<keyword evidence="4 7" id="KW-0732">Signal</keyword>
<name>A0A5C5X747_9PLAN</name>
<evidence type="ECO:0000313" key="10">
    <source>
        <dbReference type="Proteomes" id="UP000317243"/>
    </source>
</evidence>
<dbReference type="Pfam" id="PF00884">
    <property type="entry name" value="Sulfatase"/>
    <property type="match status" value="1"/>
</dbReference>
<gene>
    <name evidence="9" type="primary">betC_9</name>
    <name evidence="9" type="ORF">KOR42_19700</name>
</gene>
<reference evidence="9 10" key="1">
    <citation type="submission" date="2019-02" db="EMBL/GenBank/DDBJ databases">
        <title>Deep-cultivation of Planctomycetes and their phenomic and genomic characterization uncovers novel biology.</title>
        <authorList>
            <person name="Wiegand S."/>
            <person name="Jogler M."/>
            <person name="Boedeker C."/>
            <person name="Pinto D."/>
            <person name="Vollmers J."/>
            <person name="Rivas-Marin E."/>
            <person name="Kohn T."/>
            <person name="Peeters S.H."/>
            <person name="Heuer A."/>
            <person name="Rast P."/>
            <person name="Oberbeckmann S."/>
            <person name="Bunk B."/>
            <person name="Jeske O."/>
            <person name="Meyerdierks A."/>
            <person name="Storesund J.E."/>
            <person name="Kallscheuer N."/>
            <person name="Luecker S."/>
            <person name="Lage O.M."/>
            <person name="Pohl T."/>
            <person name="Merkel B.J."/>
            <person name="Hornburger P."/>
            <person name="Mueller R.-W."/>
            <person name="Bruemmer F."/>
            <person name="Labrenz M."/>
            <person name="Spormann A.M."/>
            <person name="Op Den Camp H."/>
            <person name="Overmann J."/>
            <person name="Amann R."/>
            <person name="Jetten M.S.M."/>
            <person name="Mascher T."/>
            <person name="Medema M.H."/>
            <person name="Devos D.P."/>
            <person name="Kaster A.-K."/>
            <person name="Ovreas L."/>
            <person name="Rohde M."/>
            <person name="Galperin M.Y."/>
            <person name="Jogler C."/>
        </authorList>
    </citation>
    <scope>NUCLEOTIDE SEQUENCE [LARGE SCALE GENOMIC DNA]</scope>
    <source>
        <strain evidence="9 10">KOR42</strain>
    </source>
</reference>
<dbReference type="Gene3D" id="2.60.40.780">
    <property type="entry name" value="von Hippel-Lindau disease tumour suppressor, beta domain"/>
    <property type="match status" value="1"/>
</dbReference>
<keyword evidence="10" id="KW-1185">Reference proteome</keyword>
<dbReference type="GO" id="GO:0046872">
    <property type="term" value="F:metal ion binding"/>
    <property type="evidence" value="ECO:0007669"/>
    <property type="project" value="UniProtKB-KW"/>
</dbReference>
<feature type="chain" id="PRO_5022758157" evidence="7">
    <location>
        <begin position="21"/>
        <end position="631"/>
    </location>
</feature>
<dbReference type="Proteomes" id="UP000317243">
    <property type="component" value="Unassembled WGS sequence"/>
</dbReference>
<organism evidence="9 10">
    <name type="scientific">Thalassoglobus neptunius</name>
    <dbReference type="NCBI Taxonomy" id="1938619"/>
    <lineage>
        <taxon>Bacteria</taxon>
        <taxon>Pseudomonadati</taxon>
        <taxon>Planctomycetota</taxon>
        <taxon>Planctomycetia</taxon>
        <taxon>Planctomycetales</taxon>
        <taxon>Planctomycetaceae</taxon>
        <taxon>Thalassoglobus</taxon>
    </lineage>
</organism>
<comment type="caution">
    <text evidence="9">The sequence shown here is derived from an EMBL/GenBank/DDBJ whole genome shotgun (WGS) entry which is preliminary data.</text>
</comment>
<feature type="domain" description="Sulfatase N-terminal" evidence="8">
    <location>
        <begin position="24"/>
        <end position="376"/>
    </location>
</feature>
<dbReference type="GO" id="GO:0047753">
    <property type="term" value="F:choline-sulfatase activity"/>
    <property type="evidence" value="ECO:0007669"/>
    <property type="project" value="UniProtKB-EC"/>
</dbReference>
<evidence type="ECO:0000256" key="1">
    <source>
        <dbReference type="ARBA" id="ARBA00001913"/>
    </source>
</evidence>
<dbReference type="InterPro" id="IPR000917">
    <property type="entry name" value="Sulfatase_N"/>
</dbReference>
<feature type="signal peptide" evidence="7">
    <location>
        <begin position="1"/>
        <end position="20"/>
    </location>
</feature>
<keyword evidence="6" id="KW-0106">Calcium</keyword>
<sequence length="631" mass="71371" precursor="true">MFRIFILMICCWHASFLAAADERPNFLFICVDDLNDWIGCLGGHPQAITPNFDRLAASGVLFTNAYCPAASCNPSRTAVMTGISPHVSGLYANRQSMRQVLPDAQIIPKYFSEHGYWSGGSGKILHYFIDADSWTEYFPEAESENPFPRTLYPSNRPVSLPRAGDWQYIETDWGALDATDEEFGGDYLVSEWVSEQLKKKRDQPFWLACGFYRPHEPWFVPKRYFDRVPPVSSIRIPPGWKPGDLIDVPERARALARNRYFPHIQAHGEWRNAIQAYLASIAFADEMLGRVLDALEEGPNADSTIVILWSDHGWHLGEKEHWQKYTAWRVCARVPLMIRVPPGFKALPEGTPVGAVCSRPVSLLDLFPTMTELAGIPEKSDNDGRSIVPLLKDPEAEWDEVPMTHLDRPGVFSLSGEKHRYIRYIDGSEELYNIEDDPYEWTNLASNKYFADVLAQFRELIPEDFAPKILPPAKRPSLTITNQTGEFLELFWLPENAESVPLKGIEVGESRRIQTTIGHQFRVQSTSGRVHEEFECTEAEQTIVIPTSDATDAGEVAFVGDKSKNLNHQSRDIEGWTVYVDEKLLSGEQEALGETALRLLEDKLFELNCVCRRNESSNCRRFPSGSTGSTS</sequence>
<dbReference type="InterPro" id="IPR037140">
    <property type="entry name" value="VHL_beta_dom_sf"/>
</dbReference>
<dbReference type="GO" id="GO:0004423">
    <property type="term" value="F:iduronate-2-sulfatase activity"/>
    <property type="evidence" value="ECO:0007669"/>
    <property type="project" value="InterPro"/>
</dbReference>
<evidence type="ECO:0000256" key="4">
    <source>
        <dbReference type="ARBA" id="ARBA00022729"/>
    </source>
</evidence>